<dbReference type="PANTHER" id="PTHR48107">
    <property type="entry name" value="NADPH-DEPENDENT ALDEHYDE REDUCTASE-LIKE PROTEIN, CHLOROPLASTIC-RELATED"/>
    <property type="match status" value="1"/>
</dbReference>
<proteinExistence type="inferred from homology"/>
<dbReference type="Proteomes" id="UP001598673">
    <property type="component" value="Unassembled WGS sequence"/>
</dbReference>
<dbReference type="RefSeq" id="WP_183780969.1">
    <property type="nucleotide sequence ID" value="NZ_JANBBF010000009.1"/>
</dbReference>
<dbReference type="InterPro" id="IPR002347">
    <property type="entry name" value="SDR_fam"/>
</dbReference>
<comment type="caution">
    <text evidence="3">The sequence shown here is derived from an EMBL/GenBank/DDBJ whole genome shotgun (WGS) entry which is preliminary data.</text>
</comment>
<name>A0ABW6FWP7_9PSEU</name>
<gene>
    <name evidence="3" type="ORF">ACFWGY_01805</name>
</gene>
<dbReference type="Pfam" id="PF13561">
    <property type="entry name" value="adh_short_C2"/>
    <property type="match status" value="1"/>
</dbReference>
<dbReference type="InterPro" id="IPR020904">
    <property type="entry name" value="Sc_DH/Rdtase_CS"/>
</dbReference>
<dbReference type="NCBIfam" id="NF009389">
    <property type="entry name" value="PRK12748.1"/>
    <property type="match status" value="1"/>
</dbReference>
<protein>
    <submittedName>
        <fullName evidence="3">SDR family oxidoreductase</fullName>
    </submittedName>
</protein>
<reference evidence="3 4" key="1">
    <citation type="submission" date="2024-09" db="EMBL/GenBank/DDBJ databases">
        <title>The Natural Products Discovery Center: Release of the First 8490 Sequenced Strains for Exploring Actinobacteria Biosynthetic Diversity.</title>
        <authorList>
            <person name="Kalkreuter E."/>
            <person name="Kautsar S.A."/>
            <person name="Yang D."/>
            <person name="Bader C.D."/>
            <person name="Teijaro C.N."/>
            <person name="Fluegel L."/>
            <person name="Davis C.M."/>
            <person name="Simpson J.R."/>
            <person name="Lauterbach L."/>
            <person name="Steele A.D."/>
            <person name="Gui C."/>
            <person name="Meng S."/>
            <person name="Li G."/>
            <person name="Viehrig K."/>
            <person name="Ye F."/>
            <person name="Su P."/>
            <person name="Kiefer A.F."/>
            <person name="Nichols A."/>
            <person name="Cepeda A.J."/>
            <person name="Yan W."/>
            <person name="Fan B."/>
            <person name="Jiang Y."/>
            <person name="Adhikari A."/>
            <person name="Zheng C.-J."/>
            <person name="Schuster L."/>
            <person name="Cowan T.M."/>
            <person name="Smanski M.J."/>
            <person name="Chevrette M.G."/>
            <person name="De Carvalho L.P.S."/>
            <person name="Shen B."/>
        </authorList>
    </citation>
    <scope>NUCLEOTIDE SEQUENCE [LARGE SCALE GENOMIC DNA]</scope>
    <source>
        <strain evidence="3 4">NPDC060353</strain>
    </source>
</reference>
<accession>A0ABW6FWP7</accession>
<dbReference type="PROSITE" id="PS00061">
    <property type="entry name" value="ADH_SHORT"/>
    <property type="match status" value="1"/>
</dbReference>
<dbReference type="CDD" id="cd05233">
    <property type="entry name" value="SDR_c"/>
    <property type="match status" value="1"/>
</dbReference>
<sequence>MRDPYPLRGRAAVVTGVSRRGGIGYAIACRLASYGANVFLHHFVPHDSEQDWGADDLDAVLAGVREQSAGGRIADLHADLAEPDAPQRVFDAATGTFGHVDILVANHAMSGHDGPLGELTADELDRHWAVDARSTILLLQAFANAHDGRPGGAAVLMTSGQALGPLPGEIAYGSAKAALHGMTTTFADQLADRGIRVNTVNPGPVDTGYLTHDIWRTVEPMFPFGRYGEPDDPARLVGWLVTDEAVWITGQVVNSEGGFGRWRPRGAST</sequence>
<keyword evidence="4" id="KW-1185">Reference proteome</keyword>
<dbReference type="PRINTS" id="PR00081">
    <property type="entry name" value="GDHRDH"/>
</dbReference>
<dbReference type="Gene3D" id="3.40.50.720">
    <property type="entry name" value="NAD(P)-binding Rossmann-like Domain"/>
    <property type="match status" value="1"/>
</dbReference>
<evidence type="ECO:0000313" key="3">
    <source>
        <dbReference type="EMBL" id="MFD6792054.1"/>
    </source>
</evidence>
<dbReference type="PANTHER" id="PTHR48107:SF7">
    <property type="entry name" value="RE15974P"/>
    <property type="match status" value="1"/>
</dbReference>
<keyword evidence="2" id="KW-0560">Oxidoreductase</keyword>
<dbReference type="EMBL" id="JBHXCV010000001">
    <property type="protein sequence ID" value="MFD6792054.1"/>
    <property type="molecule type" value="Genomic_DNA"/>
</dbReference>
<evidence type="ECO:0000256" key="1">
    <source>
        <dbReference type="ARBA" id="ARBA00006484"/>
    </source>
</evidence>
<evidence type="ECO:0000313" key="4">
    <source>
        <dbReference type="Proteomes" id="UP001598673"/>
    </source>
</evidence>
<dbReference type="InterPro" id="IPR036291">
    <property type="entry name" value="NAD(P)-bd_dom_sf"/>
</dbReference>
<comment type="similarity">
    <text evidence="1">Belongs to the short-chain dehydrogenases/reductases (SDR) family.</text>
</comment>
<organism evidence="3 4">
    <name type="scientific">Prauserella salsuginis</name>
    <dbReference type="NCBI Taxonomy" id="387889"/>
    <lineage>
        <taxon>Bacteria</taxon>
        <taxon>Bacillati</taxon>
        <taxon>Actinomycetota</taxon>
        <taxon>Actinomycetes</taxon>
        <taxon>Pseudonocardiales</taxon>
        <taxon>Pseudonocardiaceae</taxon>
        <taxon>Prauserella</taxon>
        <taxon>Prauserella salsuginis group</taxon>
    </lineage>
</organism>
<dbReference type="SUPFAM" id="SSF51735">
    <property type="entry name" value="NAD(P)-binding Rossmann-fold domains"/>
    <property type="match status" value="1"/>
</dbReference>
<evidence type="ECO:0000256" key="2">
    <source>
        <dbReference type="ARBA" id="ARBA00023002"/>
    </source>
</evidence>